<dbReference type="InterPro" id="IPR052336">
    <property type="entry name" value="MlaD_Phospholipid_Transporter"/>
</dbReference>
<feature type="domain" description="Mce/MlaD" evidence="2">
    <location>
        <begin position="49"/>
        <end position="123"/>
    </location>
</feature>
<dbReference type="AlphaFoldDB" id="A0A4R2IUR3"/>
<dbReference type="EMBL" id="SLWS01000018">
    <property type="protein sequence ID" value="TCO46675.1"/>
    <property type="molecule type" value="Genomic_DNA"/>
</dbReference>
<feature type="domain" description="Mammalian cell entry C-terminal" evidence="3">
    <location>
        <begin position="127"/>
        <end position="306"/>
    </location>
</feature>
<protein>
    <submittedName>
        <fullName evidence="4">Virulence factor Mce-like protein</fullName>
    </submittedName>
</protein>
<proteinExistence type="predicted"/>
<keyword evidence="1" id="KW-0472">Membrane</keyword>
<keyword evidence="1" id="KW-1133">Transmembrane helix</keyword>
<evidence type="ECO:0000256" key="1">
    <source>
        <dbReference type="SAM" id="Phobius"/>
    </source>
</evidence>
<evidence type="ECO:0000313" key="4">
    <source>
        <dbReference type="EMBL" id="TCO46675.1"/>
    </source>
</evidence>
<gene>
    <name evidence="4" type="ORF">EV192_11870</name>
</gene>
<evidence type="ECO:0000313" key="5">
    <source>
        <dbReference type="Proteomes" id="UP000295680"/>
    </source>
</evidence>
<keyword evidence="1" id="KW-0812">Transmembrane</keyword>
<dbReference type="InterPro" id="IPR003399">
    <property type="entry name" value="Mce/MlaD"/>
</dbReference>
<dbReference type="Pfam" id="PF02470">
    <property type="entry name" value="MlaD"/>
    <property type="match status" value="1"/>
</dbReference>
<dbReference type="GO" id="GO:0005576">
    <property type="term" value="C:extracellular region"/>
    <property type="evidence" value="ECO:0007669"/>
    <property type="project" value="TreeGrafter"/>
</dbReference>
<feature type="transmembrane region" description="Helical" evidence="1">
    <location>
        <begin position="21"/>
        <end position="44"/>
    </location>
</feature>
<dbReference type="Proteomes" id="UP000295680">
    <property type="component" value="Unassembled WGS sequence"/>
</dbReference>
<dbReference type="PANTHER" id="PTHR33371:SF4">
    <property type="entry name" value="INTERMEMBRANE PHOSPHOLIPID TRANSPORT SYSTEM BINDING PROTEIN MLAD"/>
    <property type="match status" value="1"/>
</dbReference>
<dbReference type="NCBIfam" id="TIGR00996">
    <property type="entry name" value="Mtu_fam_mce"/>
    <property type="match status" value="1"/>
</dbReference>
<dbReference type="Pfam" id="PF11887">
    <property type="entry name" value="Mce4_CUP1"/>
    <property type="match status" value="1"/>
</dbReference>
<sequence>MPAATDSRGWPLTIKSHTQLNAVRTVVIACVLGLLLATGLWWALRTPTGLRVTAYFDRTVGVYSGSAVRVLGVPVGQITAVQPEGDQVKVDMILDSDVRVPADAQAVIVAPSLVSDRYVQLTPAYTSGQEMASGTVLQRARTASPVELDDLYASVNKLTTQLGPNGANKNGAVSDLLNSLAGTLKGNGQNLHDTVRQLADAAATLSNSREDLFSTVDSLGKFTQALANSDNAVHEFYGRLGDVSTFLADDRQDVANALSSLAVALGEVRDFVGQNKDLLADNVQKLTGVTKALVDQRAALAEILDVAPVGATNLINSYDAASGSIGVRADINELTNPPILMVCKLIAQSAPKGVPQTLNDICNQLAPVLDGTLKLPSVADTLAALQQGKLPPLPVPLLDVMSR</sequence>
<name>A0A4R2IUR3_9PSEU</name>
<evidence type="ECO:0000259" key="3">
    <source>
        <dbReference type="Pfam" id="PF11887"/>
    </source>
</evidence>
<organism evidence="4 5">
    <name type="scientific">Actinocrispum wychmicini</name>
    <dbReference type="NCBI Taxonomy" id="1213861"/>
    <lineage>
        <taxon>Bacteria</taxon>
        <taxon>Bacillati</taxon>
        <taxon>Actinomycetota</taxon>
        <taxon>Actinomycetes</taxon>
        <taxon>Pseudonocardiales</taxon>
        <taxon>Pseudonocardiaceae</taxon>
        <taxon>Actinocrispum</taxon>
    </lineage>
</organism>
<reference evidence="4 5" key="1">
    <citation type="submission" date="2019-03" db="EMBL/GenBank/DDBJ databases">
        <title>Genomic Encyclopedia of Type Strains, Phase IV (KMG-IV): sequencing the most valuable type-strain genomes for metagenomic binning, comparative biology and taxonomic classification.</title>
        <authorList>
            <person name="Goeker M."/>
        </authorList>
    </citation>
    <scope>NUCLEOTIDE SEQUENCE [LARGE SCALE GENOMIC DNA]</scope>
    <source>
        <strain evidence="4 5">DSM 45934</strain>
    </source>
</reference>
<dbReference type="InterPro" id="IPR024516">
    <property type="entry name" value="Mce_C"/>
</dbReference>
<dbReference type="PANTHER" id="PTHR33371">
    <property type="entry name" value="INTERMEMBRANE PHOSPHOLIPID TRANSPORT SYSTEM BINDING PROTEIN MLAD-RELATED"/>
    <property type="match status" value="1"/>
</dbReference>
<evidence type="ECO:0000259" key="2">
    <source>
        <dbReference type="Pfam" id="PF02470"/>
    </source>
</evidence>
<comment type="caution">
    <text evidence="4">The sequence shown here is derived from an EMBL/GenBank/DDBJ whole genome shotgun (WGS) entry which is preliminary data.</text>
</comment>
<accession>A0A4R2IUR3</accession>
<dbReference type="InterPro" id="IPR005693">
    <property type="entry name" value="Mce"/>
</dbReference>
<dbReference type="OrthoDB" id="4516955at2"/>
<keyword evidence="5" id="KW-1185">Reference proteome</keyword>